<dbReference type="InterPro" id="IPR038408">
    <property type="entry name" value="GNK2_sf"/>
</dbReference>
<evidence type="ECO:0000256" key="13">
    <source>
        <dbReference type="ARBA" id="ARBA00023180"/>
    </source>
</evidence>
<dbReference type="EMBL" id="JBFOLJ010000007">
    <property type="protein sequence ID" value="KAL2523312.1"/>
    <property type="molecule type" value="Genomic_DNA"/>
</dbReference>
<feature type="domain" description="Gnk2-homologous" evidence="16">
    <location>
        <begin position="114"/>
        <end position="216"/>
    </location>
</feature>
<evidence type="ECO:0000256" key="5">
    <source>
        <dbReference type="ARBA" id="ARBA00022729"/>
    </source>
</evidence>
<feature type="binding site" evidence="14">
    <location>
        <position position="281"/>
    </location>
    <ligand>
        <name>ATP</name>
        <dbReference type="ChEBI" id="CHEBI:30616"/>
    </ligand>
</feature>
<keyword evidence="12" id="KW-0675">Receptor</keyword>
<evidence type="ECO:0000256" key="12">
    <source>
        <dbReference type="ARBA" id="ARBA00023170"/>
    </source>
</evidence>
<keyword evidence="13" id="KW-0325">Glycoprotein</keyword>
<dbReference type="GO" id="GO:0004674">
    <property type="term" value="F:protein serine/threonine kinase activity"/>
    <property type="evidence" value="ECO:0007669"/>
    <property type="project" value="UniProtKB-KW"/>
</dbReference>
<keyword evidence="10" id="KW-1133">Transmembrane helix</keyword>
<dbReference type="GO" id="GO:0016020">
    <property type="term" value="C:membrane"/>
    <property type="evidence" value="ECO:0007669"/>
    <property type="project" value="UniProtKB-SubCell"/>
</dbReference>
<dbReference type="Gene3D" id="1.10.510.10">
    <property type="entry name" value="Transferase(Phosphotransferase) domain 1"/>
    <property type="match status" value="1"/>
</dbReference>
<feature type="domain" description="Gnk2-homologous" evidence="16">
    <location>
        <begin position="6"/>
        <end position="107"/>
    </location>
</feature>
<evidence type="ECO:0000256" key="14">
    <source>
        <dbReference type="PROSITE-ProRule" id="PRU10141"/>
    </source>
</evidence>
<keyword evidence="3" id="KW-0808">Transferase</keyword>
<dbReference type="CDD" id="cd23509">
    <property type="entry name" value="Gnk2-like"/>
    <property type="match status" value="2"/>
</dbReference>
<evidence type="ECO:0000313" key="18">
    <source>
        <dbReference type="Proteomes" id="UP001604277"/>
    </source>
</evidence>
<evidence type="ECO:0000256" key="3">
    <source>
        <dbReference type="ARBA" id="ARBA00022679"/>
    </source>
</evidence>
<evidence type="ECO:0000259" key="15">
    <source>
        <dbReference type="PROSITE" id="PS50011"/>
    </source>
</evidence>
<sequence>MGNPRTELVSKKCGRQHAQNVSQFNENYSKVIASMQESMRENKFSIGEEGKPPNRVYVLAQCMEDLSKDDCEICFDSIKTQIPGCFPHHSARVYYDGCFLRVENYSFFQESSSQDYDITRCSDAQNVQDNNFDPLVKQLITELKTEAPENRGYAERQVTLYVLTVYGMANCWRTLDKKLCANCLANASNEISRCLPSLEARALHAGCYLRYSDSEFFNKPESSANRGLEFDSDITKRSLHFKYSTLEKATNNFNEAVKIGQGGSGEVFKGTLPDGREIAIKRLFLTGKLQNQEVCNEIDIIGQAQHPNLVRFLGCCFTNDDSFLVYEFLANRSLDLILFDEEKKKELTWKKRLVIIIGTAEGLEYLHKDCQVRIIHRDIKASNILLDMKHRAKIADFGIARLNSNNEGVGSSAIAGTFGYMAPEYLAQGRLTDKVDVYSYGVLLLEIISGVQNNKFQSDDSLDTLVTISWKHFKRNTVTQIIDSSIGNENTDEVQRVVQIALLCTQESPDMRPTMTQVLELLTQKDVVLPVPSKPPFTEESLIDSYLLGAYHTHDRSASVDSSIYYDT</sequence>
<evidence type="ECO:0000256" key="4">
    <source>
        <dbReference type="ARBA" id="ARBA00022692"/>
    </source>
</evidence>
<evidence type="ECO:0000256" key="8">
    <source>
        <dbReference type="ARBA" id="ARBA00022777"/>
    </source>
</evidence>
<dbReference type="PANTHER" id="PTHR47973">
    <property type="entry name" value="CYSTEINE-RICH RECEPTOR-LIKE PROTEIN KINASE 3"/>
    <property type="match status" value="1"/>
</dbReference>
<dbReference type="PROSITE" id="PS00108">
    <property type="entry name" value="PROTEIN_KINASE_ST"/>
    <property type="match status" value="1"/>
</dbReference>
<keyword evidence="6" id="KW-0677">Repeat</keyword>
<keyword evidence="9 14" id="KW-0067">ATP-binding</keyword>
<protein>
    <submittedName>
        <fullName evidence="17">Cysteine-rich receptor-like protein kinase 2</fullName>
    </submittedName>
</protein>
<dbReference type="InterPro" id="IPR008271">
    <property type="entry name" value="Ser/Thr_kinase_AS"/>
</dbReference>
<keyword evidence="8" id="KW-0418">Kinase</keyword>
<keyword evidence="4" id="KW-0812">Transmembrane</keyword>
<dbReference type="GO" id="GO:0005524">
    <property type="term" value="F:ATP binding"/>
    <property type="evidence" value="ECO:0007669"/>
    <property type="project" value="UniProtKB-UniRule"/>
</dbReference>
<keyword evidence="11" id="KW-0472">Membrane</keyword>
<evidence type="ECO:0000256" key="2">
    <source>
        <dbReference type="ARBA" id="ARBA00022527"/>
    </source>
</evidence>
<dbReference type="SUPFAM" id="SSF56112">
    <property type="entry name" value="Protein kinase-like (PK-like)"/>
    <property type="match status" value="1"/>
</dbReference>
<keyword evidence="18" id="KW-1185">Reference proteome</keyword>
<evidence type="ECO:0000256" key="9">
    <source>
        <dbReference type="ARBA" id="ARBA00022840"/>
    </source>
</evidence>
<dbReference type="PROSITE" id="PS00107">
    <property type="entry name" value="PROTEIN_KINASE_ATP"/>
    <property type="match status" value="1"/>
</dbReference>
<dbReference type="Gene3D" id="3.30.200.20">
    <property type="entry name" value="Phosphorylase Kinase, domain 1"/>
    <property type="match status" value="1"/>
</dbReference>
<organism evidence="17 18">
    <name type="scientific">Forsythia ovata</name>
    <dbReference type="NCBI Taxonomy" id="205694"/>
    <lineage>
        <taxon>Eukaryota</taxon>
        <taxon>Viridiplantae</taxon>
        <taxon>Streptophyta</taxon>
        <taxon>Embryophyta</taxon>
        <taxon>Tracheophyta</taxon>
        <taxon>Spermatophyta</taxon>
        <taxon>Magnoliopsida</taxon>
        <taxon>eudicotyledons</taxon>
        <taxon>Gunneridae</taxon>
        <taxon>Pentapetalae</taxon>
        <taxon>asterids</taxon>
        <taxon>lamiids</taxon>
        <taxon>Lamiales</taxon>
        <taxon>Oleaceae</taxon>
        <taxon>Forsythieae</taxon>
        <taxon>Forsythia</taxon>
    </lineage>
</organism>
<dbReference type="Pfam" id="PF00069">
    <property type="entry name" value="Pkinase"/>
    <property type="match status" value="1"/>
</dbReference>
<feature type="domain" description="Protein kinase" evidence="15">
    <location>
        <begin position="253"/>
        <end position="529"/>
    </location>
</feature>
<dbReference type="InterPro" id="IPR017441">
    <property type="entry name" value="Protein_kinase_ATP_BS"/>
</dbReference>
<dbReference type="FunFam" id="3.30.430.20:FF:000015">
    <property type="entry name" value="Cysteine-rich receptor-like protein kinase 3"/>
    <property type="match status" value="1"/>
</dbReference>
<dbReference type="AlphaFoldDB" id="A0ABD1UEC4"/>
<gene>
    <name evidence="17" type="ORF">Fot_27235</name>
</gene>
<dbReference type="InterPro" id="IPR002902">
    <property type="entry name" value="GNK2"/>
</dbReference>
<dbReference type="FunFam" id="3.30.200.20:FF:000162">
    <property type="entry name" value="Adenine nucleotide alpha hydrolase-like domain kinase"/>
    <property type="match status" value="1"/>
</dbReference>
<accession>A0ABD1UEC4</accession>
<evidence type="ECO:0000256" key="1">
    <source>
        <dbReference type="ARBA" id="ARBA00004167"/>
    </source>
</evidence>
<keyword evidence="2" id="KW-0723">Serine/threonine-protein kinase</keyword>
<evidence type="ECO:0000313" key="17">
    <source>
        <dbReference type="EMBL" id="KAL2523312.1"/>
    </source>
</evidence>
<evidence type="ECO:0000256" key="6">
    <source>
        <dbReference type="ARBA" id="ARBA00022737"/>
    </source>
</evidence>
<proteinExistence type="predicted"/>
<dbReference type="PROSITE" id="PS50011">
    <property type="entry name" value="PROTEIN_KINASE_DOM"/>
    <property type="match status" value="1"/>
</dbReference>
<dbReference type="CDD" id="cd14066">
    <property type="entry name" value="STKc_IRAK"/>
    <property type="match status" value="1"/>
</dbReference>
<evidence type="ECO:0000259" key="16">
    <source>
        <dbReference type="PROSITE" id="PS51473"/>
    </source>
</evidence>
<comment type="caution">
    <text evidence="17">The sequence shown here is derived from an EMBL/GenBank/DDBJ whole genome shotgun (WGS) entry which is preliminary data.</text>
</comment>
<dbReference type="Gene3D" id="3.30.430.20">
    <property type="entry name" value="Gnk2 domain, C-X8-C-X2-C motif"/>
    <property type="match status" value="2"/>
</dbReference>
<reference evidence="18" key="1">
    <citation type="submission" date="2024-07" db="EMBL/GenBank/DDBJ databases">
        <title>Two chromosome-level genome assemblies of Korean endemic species Abeliophyllum distichum and Forsythia ovata (Oleaceae).</title>
        <authorList>
            <person name="Jang H."/>
        </authorList>
    </citation>
    <scope>NUCLEOTIDE SEQUENCE [LARGE SCALE GENOMIC DNA]</scope>
</reference>
<keyword evidence="5" id="KW-0732">Signal</keyword>
<dbReference type="InterPro" id="IPR052059">
    <property type="entry name" value="CR_Ser/Thr_kinase"/>
</dbReference>
<dbReference type="InterPro" id="IPR011009">
    <property type="entry name" value="Kinase-like_dom_sf"/>
</dbReference>
<dbReference type="InterPro" id="IPR000719">
    <property type="entry name" value="Prot_kinase_dom"/>
</dbReference>
<comment type="subcellular location">
    <subcellularLocation>
        <location evidence="1">Membrane</location>
        <topology evidence="1">Single-pass membrane protein</topology>
    </subcellularLocation>
</comment>
<dbReference type="PROSITE" id="PS51473">
    <property type="entry name" value="GNK2"/>
    <property type="match status" value="2"/>
</dbReference>
<name>A0ABD1UEC4_9LAMI</name>
<evidence type="ECO:0000256" key="11">
    <source>
        <dbReference type="ARBA" id="ARBA00023136"/>
    </source>
</evidence>
<dbReference type="Pfam" id="PF01657">
    <property type="entry name" value="Stress-antifung"/>
    <property type="match status" value="2"/>
</dbReference>
<dbReference type="Proteomes" id="UP001604277">
    <property type="component" value="Unassembled WGS sequence"/>
</dbReference>
<keyword evidence="7 14" id="KW-0547">Nucleotide-binding</keyword>
<dbReference type="SMART" id="SM00220">
    <property type="entry name" value="S_TKc"/>
    <property type="match status" value="1"/>
</dbReference>
<dbReference type="FunFam" id="1.10.510.10:FF:000336">
    <property type="entry name" value="Cysteine-rich receptor-like protein kinase 2"/>
    <property type="match status" value="1"/>
</dbReference>
<evidence type="ECO:0000256" key="7">
    <source>
        <dbReference type="ARBA" id="ARBA00022741"/>
    </source>
</evidence>
<evidence type="ECO:0000256" key="10">
    <source>
        <dbReference type="ARBA" id="ARBA00022989"/>
    </source>
</evidence>